<comment type="subcellular location">
    <subcellularLocation>
        <location evidence="1 10">Cell outer membrane</location>
        <topology evidence="1 10">Multi-pass membrane protein</topology>
    </subcellularLocation>
</comment>
<evidence type="ECO:0000256" key="1">
    <source>
        <dbReference type="ARBA" id="ARBA00004571"/>
    </source>
</evidence>
<dbReference type="InterPro" id="IPR039426">
    <property type="entry name" value="TonB-dep_rcpt-like"/>
</dbReference>
<feature type="domain" description="TonB-dependent receptor plug" evidence="14">
    <location>
        <begin position="57"/>
        <end position="173"/>
    </location>
</feature>
<evidence type="ECO:0000256" key="4">
    <source>
        <dbReference type="ARBA" id="ARBA00022692"/>
    </source>
</evidence>
<accession>A0ABS1HN02</accession>
<evidence type="ECO:0000256" key="5">
    <source>
        <dbReference type="ARBA" id="ARBA00022729"/>
    </source>
</evidence>
<keyword evidence="5 12" id="KW-0732">Signal</keyword>
<dbReference type="PANTHER" id="PTHR30069:SF29">
    <property type="entry name" value="HEMOGLOBIN AND HEMOGLOBIN-HAPTOGLOBIN-BINDING PROTEIN 1-RELATED"/>
    <property type="match status" value="1"/>
</dbReference>
<evidence type="ECO:0000256" key="3">
    <source>
        <dbReference type="ARBA" id="ARBA00022452"/>
    </source>
</evidence>
<dbReference type="InterPro" id="IPR000531">
    <property type="entry name" value="Beta-barrel_TonB"/>
</dbReference>
<keyword evidence="7 10" id="KW-0472">Membrane</keyword>
<dbReference type="Gene3D" id="2.170.130.10">
    <property type="entry name" value="TonB-dependent receptor, plug domain"/>
    <property type="match status" value="1"/>
</dbReference>
<dbReference type="PANTHER" id="PTHR30069">
    <property type="entry name" value="TONB-DEPENDENT OUTER MEMBRANE RECEPTOR"/>
    <property type="match status" value="1"/>
</dbReference>
<dbReference type="Gene3D" id="2.40.170.20">
    <property type="entry name" value="TonB-dependent receptor, beta-barrel domain"/>
    <property type="match status" value="1"/>
</dbReference>
<organism evidence="15 16">
    <name type="scientific">Carboxylicivirga marina</name>
    <dbReference type="NCBI Taxonomy" id="2800988"/>
    <lineage>
        <taxon>Bacteria</taxon>
        <taxon>Pseudomonadati</taxon>
        <taxon>Bacteroidota</taxon>
        <taxon>Bacteroidia</taxon>
        <taxon>Marinilabiliales</taxon>
        <taxon>Marinilabiliaceae</taxon>
        <taxon>Carboxylicivirga</taxon>
    </lineage>
</organism>
<evidence type="ECO:0000256" key="8">
    <source>
        <dbReference type="ARBA" id="ARBA00023170"/>
    </source>
</evidence>
<dbReference type="InterPro" id="IPR037066">
    <property type="entry name" value="Plug_dom_sf"/>
</dbReference>
<evidence type="ECO:0000256" key="7">
    <source>
        <dbReference type="ARBA" id="ARBA00023136"/>
    </source>
</evidence>
<comment type="caution">
    <text evidence="15">The sequence shown here is derived from an EMBL/GenBank/DDBJ whole genome shotgun (WGS) entry which is preliminary data.</text>
</comment>
<dbReference type="Pfam" id="PF00593">
    <property type="entry name" value="TonB_dep_Rec_b-barrel"/>
    <property type="match status" value="1"/>
</dbReference>
<dbReference type="InterPro" id="IPR012910">
    <property type="entry name" value="Plug_dom"/>
</dbReference>
<dbReference type="Pfam" id="PF07715">
    <property type="entry name" value="Plug"/>
    <property type="match status" value="1"/>
</dbReference>
<dbReference type="SUPFAM" id="SSF56935">
    <property type="entry name" value="Porins"/>
    <property type="match status" value="1"/>
</dbReference>
<evidence type="ECO:0000259" key="14">
    <source>
        <dbReference type="Pfam" id="PF07715"/>
    </source>
</evidence>
<keyword evidence="4 10" id="KW-0812">Transmembrane</keyword>
<dbReference type="PROSITE" id="PS52016">
    <property type="entry name" value="TONB_DEPENDENT_REC_3"/>
    <property type="match status" value="1"/>
</dbReference>
<keyword evidence="3 10" id="KW-1134">Transmembrane beta strand</keyword>
<name>A0ABS1HN02_9BACT</name>
<keyword evidence="6 11" id="KW-0798">TonB box</keyword>
<evidence type="ECO:0000256" key="12">
    <source>
        <dbReference type="SAM" id="SignalP"/>
    </source>
</evidence>
<evidence type="ECO:0000256" key="2">
    <source>
        <dbReference type="ARBA" id="ARBA00022448"/>
    </source>
</evidence>
<proteinExistence type="inferred from homology"/>
<evidence type="ECO:0000313" key="16">
    <source>
        <dbReference type="Proteomes" id="UP000605676"/>
    </source>
</evidence>
<feature type="domain" description="TonB-dependent receptor-like beta-barrel" evidence="13">
    <location>
        <begin position="225"/>
        <end position="725"/>
    </location>
</feature>
<keyword evidence="16" id="KW-1185">Reference proteome</keyword>
<sequence>MNCRFGIAMLIATLLSVSNLSAQSMEGDTIDYFNMSLEDLMNMEIVAVSKKAESSFDAPLSSSIITKDEIINSGATTIEEAFRLVPGFIVREESNGNYDIHIRGNDNIPSGNFAFFTENSMSLIMVDGRKVFNNMNGGTFWETLPVSLTDVERIEVIRGASTALYGPNAVNGVVNIITKKAQDKSISVDGNLMVGSAATTIGDFAINNSFSENKLKTRISANYEKRERFTTDYYNWVDGTYGPYTNLIDYMSSDPTNPGGNKPLQPNHPTYKNPELAKDKYGVNAWLHYQASKKVDFSASAGIQNSSAQTVFMEGSRTPLTTRESESFYFNSQSNIHGLSLQFSGNFGTQDIYVGSGTTSKYDYNNIDAILEYDWTLGDLTVRPGLSYQRIAYDDSDYLPNADSKNGYINGEAILSNFAYYLRGDYQASEKLRLIAALRMDHYNKPEDNYFTYQLIGTYKPNDNNLFRASYSKANRGPVIVDFYTNYEEGSPANGQFIQYLGNDHMELSTSNVIELGYRGQLTKQLQVDLEAFYSVTENFSTFEPTILGSPTHTENPLPYLHLAFNYQNAPVIAKQTGLTASVFYAPSTKLQFKAFGTVQKTALEDLAIKETPMLIDPGNLVFMDPTYELVDQTHKQTPSFYGGMTANYRPVEKLNVFVGLNYYSKQTYTHDYAYSQYHYISKEYSIPGYTGSGVAELEANTTVNAKVSYKVYKNSSVFVNARNLFNSNKRQFGFADEMGGLYLVGVNINL</sequence>
<evidence type="ECO:0000256" key="11">
    <source>
        <dbReference type="RuleBase" id="RU003357"/>
    </source>
</evidence>
<comment type="similarity">
    <text evidence="10 11">Belongs to the TonB-dependent receptor family.</text>
</comment>
<dbReference type="Proteomes" id="UP000605676">
    <property type="component" value="Unassembled WGS sequence"/>
</dbReference>
<evidence type="ECO:0000256" key="10">
    <source>
        <dbReference type="PROSITE-ProRule" id="PRU01360"/>
    </source>
</evidence>
<evidence type="ECO:0000256" key="9">
    <source>
        <dbReference type="ARBA" id="ARBA00023237"/>
    </source>
</evidence>
<keyword evidence="8 15" id="KW-0675">Receptor</keyword>
<dbReference type="InterPro" id="IPR036942">
    <property type="entry name" value="Beta-barrel_TonB_sf"/>
</dbReference>
<evidence type="ECO:0000256" key="6">
    <source>
        <dbReference type="ARBA" id="ARBA00023077"/>
    </source>
</evidence>
<dbReference type="RefSeq" id="WP_200466274.1">
    <property type="nucleotide sequence ID" value="NZ_JAENRR010000051.1"/>
</dbReference>
<feature type="chain" id="PRO_5045087361" evidence="12">
    <location>
        <begin position="23"/>
        <end position="751"/>
    </location>
</feature>
<evidence type="ECO:0000259" key="13">
    <source>
        <dbReference type="Pfam" id="PF00593"/>
    </source>
</evidence>
<evidence type="ECO:0000313" key="15">
    <source>
        <dbReference type="EMBL" id="MBK3519053.1"/>
    </source>
</evidence>
<gene>
    <name evidence="15" type="ORF">JIV24_17025</name>
</gene>
<dbReference type="EMBL" id="JAENRR010000051">
    <property type="protein sequence ID" value="MBK3519053.1"/>
    <property type="molecule type" value="Genomic_DNA"/>
</dbReference>
<keyword evidence="2 10" id="KW-0813">Transport</keyword>
<keyword evidence="9 10" id="KW-0998">Cell outer membrane</keyword>
<feature type="signal peptide" evidence="12">
    <location>
        <begin position="1"/>
        <end position="22"/>
    </location>
</feature>
<reference evidence="15 16" key="1">
    <citation type="submission" date="2021-01" db="EMBL/GenBank/DDBJ databases">
        <title>Carboxyliciviraga sp.nov., isolated from coastal sediments.</title>
        <authorList>
            <person name="Lu D."/>
            <person name="Zhang T."/>
        </authorList>
    </citation>
    <scope>NUCLEOTIDE SEQUENCE [LARGE SCALE GENOMIC DNA]</scope>
    <source>
        <strain evidence="15 16">N1Y132</strain>
    </source>
</reference>
<protein>
    <submittedName>
        <fullName evidence="15">TonB-dependent receptor</fullName>
    </submittedName>
</protein>